<accession>A0ABC9VAQ4</accession>
<evidence type="ECO:0000313" key="2">
    <source>
        <dbReference type="Proteomes" id="UP000023566"/>
    </source>
</evidence>
<reference evidence="1 2" key="1">
    <citation type="journal article" date="2014" name="Appl. Microbiol. Biotechnol.">
        <title>Transformable facultative thermophile Geobacillus stearothermophilus NUB3621 as a host strain for metabolic engineering.</title>
        <authorList>
            <person name="Blanchard K."/>
            <person name="Robic S."/>
            <person name="Matsumura I."/>
        </authorList>
    </citation>
    <scope>NUCLEOTIDE SEQUENCE [LARGE SCALE GENOMIC DNA]</scope>
    <source>
        <strain evidence="1 2">NUB3621</strain>
    </source>
</reference>
<dbReference type="EMBL" id="AOTZ01000009">
    <property type="protein sequence ID" value="EZP75219.1"/>
    <property type="molecule type" value="Genomic_DNA"/>
</dbReference>
<dbReference type="Proteomes" id="UP000023566">
    <property type="component" value="Chromosome"/>
</dbReference>
<protein>
    <submittedName>
        <fullName evidence="1">Uncharacterized protein</fullName>
    </submittedName>
</protein>
<dbReference type="AlphaFoldDB" id="A0ABC9VAQ4"/>
<name>A0ABC9VAQ4_9BACL</name>
<organism evidence="1 2">
    <name type="scientific">Parageobacillus genomosp. 1</name>
    <dbReference type="NCBI Taxonomy" id="1295642"/>
    <lineage>
        <taxon>Bacteria</taxon>
        <taxon>Bacillati</taxon>
        <taxon>Bacillota</taxon>
        <taxon>Bacilli</taxon>
        <taxon>Bacillales</taxon>
        <taxon>Anoxybacillaceae</taxon>
        <taxon>Parageobacillus</taxon>
    </lineage>
</organism>
<gene>
    <name evidence="1" type="ORF">H839_17003</name>
</gene>
<keyword evidence="2" id="KW-1185">Reference proteome</keyword>
<proteinExistence type="predicted"/>
<evidence type="ECO:0000313" key="1">
    <source>
        <dbReference type="EMBL" id="EZP75219.1"/>
    </source>
</evidence>
<dbReference type="RefSeq" id="WP_043906180.1">
    <property type="nucleotide sequence ID" value="NZ_CM002692.1"/>
</dbReference>
<sequence length="91" mass="10451">MKASIAPANARLDRFLPPEEAFIHLQIYSLQSNSTMAIRQIPKLMEKRESRTENATCPSAAFFYWLTKGVDCGGFLSSVWRFPFMRKDAYV</sequence>
<comment type="caution">
    <text evidence="1">The sequence shown here is derived from an EMBL/GenBank/DDBJ whole genome shotgun (WGS) entry which is preliminary data.</text>
</comment>